<comment type="caution">
    <text evidence="2">The sequence shown here is derived from an EMBL/GenBank/DDBJ whole genome shotgun (WGS) entry which is preliminary data.</text>
</comment>
<organism evidence="2 3">
    <name type="scientific">Macrosiphum euphorbiae</name>
    <name type="common">potato aphid</name>
    <dbReference type="NCBI Taxonomy" id="13131"/>
    <lineage>
        <taxon>Eukaryota</taxon>
        <taxon>Metazoa</taxon>
        <taxon>Ecdysozoa</taxon>
        <taxon>Arthropoda</taxon>
        <taxon>Hexapoda</taxon>
        <taxon>Insecta</taxon>
        <taxon>Pterygota</taxon>
        <taxon>Neoptera</taxon>
        <taxon>Paraneoptera</taxon>
        <taxon>Hemiptera</taxon>
        <taxon>Sternorrhyncha</taxon>
        <taxon>Aphidomorpha</taxon>
        <taxon>Aphidoidea</taxon>
        <taxon>Aphididae</taxon>
        <taxon>Macrosiphini</taxon>
        <taxon>Macrosiphum</taxon>
    </lineage>
</organism>
<feature type="compositionally biased region" description="Polar residues" evidence="1">
    <location>
        <begin position="1"/>
        <end position="28"/>
    </location>
</feature>
<evidence type="ECO:0000256" key="1">
    <source>
        <dbReference type="SAM" id="MobiDB-lite"/>
    </source>
</evidence>
<dbReference type="AlphaFoldDB" id="A0AAV0Y5U4"/>
<evidence type="ECO:0000313" key="3">
    <source>
        <dbReference type="Proteomes" id="UP001160148"/>
    </source>
</evidence>
<gene>
    <name evidence="2" type="ORF">MEUPH1_LOCUS29664</name>
</gene>
<proteinExistence type="predicted"/>
<sequence length="92" mass="10806">MYNPMTNGNVMSHSSQMRQFYTQRSNNSQTQQQQLQQQHQIPQQQQIITTPLTQQSYSGHLLFNQHTTAQRIKEFWACCNCSALRNYCLIVP</sequence>
<accession>A0AAV0Y5U4</accession>
<name>A0AAV0Y5U4_9HEMI</name>
<dbReference type="EMBL" id="CARXXK010001462">
    <property type="protein sequence ID" value="CAI6376275.1"/>
    <property type="molecule type" value="Genomic_DNA"/>
</dbReference>
<protein>
    <submittedName>
        <fullName evidence="2">Uncharacterized protein</fullName>
    </submittedName>
</protein>
<keyword evidence="3" id="KW-1185">Reference proteome</keyword>
<feature type="compositionally biased region" description="Low complexity" evidence="1">
    <location>
        <begin position="29"/>
        <end position="38"/>
    </location>
</feature>
<dbReference type="Proteomes" id="UP001160148">
    <property type="component" value="Unassembled WGS sequence"/>
</dbReference>
<feature type="region of interest" description="Disordered" evidence="1">
    <location>
        <begin position="1"/>
        <end position="38"/>
    </location>
</feature>
<evidence type="ECO:0000313" key="2">
    <source>
        <dbReference type="EMBL" id="CAI6376275.1"/>
    </source>
</evidence>
<reference evidence="2 3" key="1">
    <citation type="submission" date="2023-01" db="EMBL/GenBank/DDBJ databases">
        <authorList>
            <person name="Whitehead M."/>
        </authorList>
    </citation>
    <scope>NUCLEOTIDE SEQUENCE [LARGE SCALE GENOMIC DNA]</scope>
</reference>